<keyword evidence="1" id="KW-0472">Membrane</keyword>
<proteinExistence type="predicted"/>
<evidence type="ECO:0000313" key="4">
    <source>
        <dbReference type="Proteomes" id="UP000287447"/>
    </source>
</evidence>
<dbReference type="AlphaFoldDB" id="A0A3S2WQA7"/>
<evidence type="ECO:0000256" key="2">
    <source>
        <dbReference type="SAM" id="SignalP"/>
    </source>
</evidence>
<protein>
    <recommendedName>
        <fullName evidence="5">VPLPA-CTERM sorting domain-containing protein</fullName>
    </recommendedName>
</protein>
<dbReference type="EMBL" id="SADE01000003">
    <property type="protein sequence ID" value="RVU34881.1"/>
    <property type="molecule type" value="Genomic_DNA"/>
</dbReference>
<gene>
    <name evidence="3" type="ORF">EOI86_18765</name>
</gene>
<dbReference type="Proteomes" id="UP000287447">
    <property type="component" value="Unassembled WGS sequence"/>
</dbReference>
<feature type="signal peptide" evidence="2">
    <location>
        <begin position="1"/>
        <end position="23"/>
    </location>
</feature>
<reference evidence="4" key="1">
    <citation type="submission" date="2019-01" db="EMBL/GenBank/DDBJ databases">
        <title>Gri0909 isolated from a small marine red alga.</title>
        <authorList>
            <person name="Kim J."/>
            <person name="Jeong S.E."/>
            <person name="Jeon C.O."/>
        </authorList>
    </citation>
    <scope>NUCLEOTIDE SEQUENCE [LARGE SCALE GENOMIC DNA]</scope>
    <source>
        <strain evidence="4">Gri0909</strain>
    </source>
</reference>
<keyword evidence="1" id="KW-1133">Transmembrane helix</keyword>
<evidence type="ECO:0000256" key="1">
    <source>
        <dbReference type="SAM" id="Phobius"/>
    </source>
</evidence>
<evidence type="ECO:0008006" key="5">
    <source>
        <dbReference type="Google" id="ProtNLM"/>
    </source>
</evidence>
<keyword evidence="4" id="KW-1185">Reference proteome</keyword>
<sequence length="492" mass="50397">MKRLLMTTAIAVVSFSFPNLALADCDDLSPGGGDTVTCTATDVFDGPDAVETRFLDDGSKDVIVDVLSGAVIDTTASGEDAIKLKDDNNRVNNAGTINGGDEAIVGGDGLTVENNGTITAVDQGIVGENEADEDADGVRVLNNGSIITEDRAINVGGGAGLFVENNAGALIQAGDEGIQGGDGLTVENAGTITAVKKTIDANGEFVSITNEATGIIRSTTNEGIEAEDNATIINRGVIEGFDDAVQVGEGAYIENYGTIENTQTQADLDADPGLEAQDSIDIDSGTIYNEGTIRSTTNSAIDYDPGAATSTIQNRGLITGTIAVNTDDGDMAGQEIFNAGTLVGTEGLALYLGQGTDKLVNLKGGEIVGGADFGTAADELVFEVDYFDDNIGLFAGGALFDGGDGLDTVSFLGLLSTDIVDVSLNNGELLLSVLGNGGEAVLRLLSWESFRFADRTLDLDGLVAAVPLPAGMLLFGTALVGLGVASRQRNQA</sequence>
<comment type="caution">
    <text evidence="3">The sequence shown here is derived from an EMBL/GenBank/DDBJ whole genome shotgun (WGS) entry which is preliminary data.</text>
</comment>
<feature type="chain" id="PRO_5018564640" description="VPLPA-CTERM sorting domain-containing protein" evidence="2">
    <location>
        <begin position="24"/>
        <end position="492"/>
    </location>
</feature>
<keyword evidence="1" id="KW-0812">Transmembrane</keyword>
<dbReference type="RefSeq" id="WP_127767124.1">
    <property type="nucleotide sequence ID" value="NZ_SADE01000003.1"/>
</dbReference>
<keyword evidence="2" id="KW-0732">Signal</keyword>
<accession>A0A3S2WQA7</accession>
<feature type="transmembrane region" description="Helical" evidence="1">
    <location>
        <begin position="462"/>
        <end position="485"/>
    </location>
</feature>
<organism evidence="3 4">
    <name type="scientific">Hwanghaeella grinnelliae</name>
    <dbReference type="NCBI Taxonomy" id="2500179"/>
    <lineage>
        <taxon>Bacteria</taxon>
        <taxon>Pseudomonadati</taxon>
        <taxon>Pseudomonadota</taxon>
        <taxon>Alphaproteobacteria</taxon>
        <taxon>Rhodospirillales</taxon>
        <taxon>Rhodospirillaceae</taxon>
        <taxon>Hwanghaeella</taxon>
    </lineage>
</organism>
<name>A0A3S2WQA7_9PROT</name>
<evidence type="ECO:0000313" key="3">
    <source>
        <dbReference type="EMBL" id="RVU34881.1"/>
    </source>
</evidence>
<dbReference type="OrthoDB" id="7860030at2"/>